<reference evidence="2" key="1">
    <citation type="submission" date="2015-08" db="EMBL/GenBank/DDBJ databases">
        <title>Fjat-14210 dsm16467.</title>
        <authorList>
            <person name="Liu B."/>
            <person name="Wang J."/>
            <person name="Zhu Y."/>
            <person name="Liu G."/>
            <person name="Chen Q."/>
            <person name="Chen Z."/>
            <person name="Lan J."/>
            <person name="Che J."/>
            <person name="Ge C."/>
            <person name="Shi H."/>
            <person name="Pan Z."/>
            <person name="Liu X."/>
        </authorList>
    </citation>
    <scope>NUCLEOTIDE SEQUENCE [LARGE SCALE GENOMIC DNA]</scope>
    <source>
        <strain evidence="2">DSM 16467</strain>
    </source>
</reference>
<comment type="caution">
    <text evidence="1">The sequence shown here is derived from an EMBL/GenBank/DDBJ whole genome shotgun (WGS) entry which is preliminary data.</text>
</comment>
<keyword evidence="2" id="KW-1185">Reference proteome</keyword>
<evidence type="ECO:0000313" key="2">
    <source>
        <dbReference type="Proteomes" id="UP000037558"/>
    </source>
</evidence>
<dbReference type="RefSeq" id="WP_053402481.1">
    <property type="nucleotide sequence ID" value="NZ_LILC01000022.1"/>
</dbReference>
<dbReference type="OrthoDB" id="1956884at2"/>
<protein>
    <recommendedName>
        <fullName evidence="3">PD-(D/E)XK endonuclease-like domain-containing protein</fullName>
    </recommendedName>
</protein>
<organism evidence="1 2">
    <name type="scientific">Priestia koreensis</name>
    <dbReference type="NCBI Taxonomy" id="284581"/>
    <lineage>
        <taxon>Bacteria</taxon>
        <taxon>Bacillati</taxon>
        <taxon>Bacillota</taxon>
        <taxon>Bacilli</taxon>
        <taxon>Bacillales</taxon>
        <taxon>Bacillaceae</taxon>
        <taxon>Priestia</taxon>
    </lineage>
</organism>
<dbReference type="PATRIC" id="fig|284581.3.peg.2688"/>
<dbReference type="AlphaFoldDB" id="A0A0M0KW86"/>
<gene>
    <name evidence="1" type="ORF">AMD01_16180</name>
</gene>
<dbReference type="STRING" id="284581.AMD01_16180"/>
<evidence type="ECO:0000313" key="1">
    <source>
        <dbReference type="EMBL" id="KOO43085.1"/>
    </source>
</evidence>
<evidence type="ECO:0008006" key="3">
    <source>
        <dbReference type="Google" id="ProtNLM"/>
    </source>
</evidence>
<sequence length="873" mass="103157">MSVQVHTYSQPKGWEQHPIYESFSNAIHICATNNQKVGIKERYGDDLKHIYSFREFITKLYRTWYSSETKFQQYLRLSSIIANFKKGKSEIRQAFRTNAMELLDSIRFFVQGNIKPTDLQGEWLKTDKEKLFKDIWEEFIDLDKASIDHYSALNSPISKRLIQKVIDTLSGTSNDEMTENIHIVLHGFYFVTPEQQVVLDIFRNQSINITFFHYYDDRYAETFDFIKAFVNDRFGWPSPQNWNYNQGKALQTEPVADVFLSAFENRNVQDVLREEPITAYSSFFDFLHDVILPNFPINEEKNDQNEKQKDVKIISPNSEQLNELLLSYYPELNKKKRNFLSYPIGRFLVSLHQTYNDGKLCWNKEILMDLFSSGWLYDKNTQENAQNYTYDLQQLLPYFQGCMTINDWISRIEKLIQQGLTIEEAFPISKENRVLRSVRSPFAKIGHFAVPLHRVKQIQTFMTNIEQITKVLFADSTDSKIHLHFQRVQAILNEYGMGIEQIANENEKELIKDLKVKLHQIDDDSDFLYEDLKTALYFYLSGKLDDKDENYITDFIEIDGEMFKSQDCSVYLAGLDENSLPLSAQAIPWPIQTETFDRLGEEHLALQLHTIRSRSNKLISRYLFFIALNLPQENMRLSWIKNVLDQHELQPALYIKQLDLKKVDFSFKQNQQDLMYQPYNFSKELIDDDDNARAWETLAFEDFLTEYELCPKRFYYSYILDEYPTFSSDFIHQFMYSEIIRVATKGSREGFDTVYNEVSELFPQWSNFKKYIAAKKAYPSRTRGSEKQTAVTETHFYTERRKNFQFPGFTNRYKEELFERSKHAFSKNISDFVSGEHQTLPANPGYQCRFCPHVDYCDEATFSIDLRKEDEKV</sequence>
<dbReference type="EMBL" id="LILC01000022">
    <property type="protein sequence ID" value="KOO43085.1"/>
    <property type="molecule type" value="Genomic_DNA"/>
</dbReference>
<name>A0A0M0KW86_9BACI</name>
<proteinExistence type="predicted"/>
<accession>A0A0M0KW86</accession>
<dbReference type="Proteomes" id="UP000037558">
    <property type="component" value="Unassembled WGS sequence"/>
</dbReference>